<dbReference type="Proteomes" id="UP000663836">
    <property type="component" value="Unassembled WGS sequence"/>
</dbReference>
<protein>
    <submittedName>
        <fullName evidence="1">Uncharacterized protein</fullName>
    </submittedName>
</protein>
<reference evidence="1" key="1">
    <citation type="submission" date="2021-02" db="EMBL/GenBank/DDBJ databases">
        <authorList>
            <person name="Nowell W R."/>
        </authorList>
    </citation>
    <scope>NUCLEOTIDE SEQUENCE</scope>
</reference>
<feature type="non-terminal residue" evidence="1">
    <location>
        <position position="1"/>
    </location>
</feature>
<accession>A0A820HC69</accession>
<dbReference type="AlphaFoldDB" id="A0A820HC69"/>
<dbReference type="EMBL" id="CAJOBD010033510">
    <property type="protein sequence ID" value="CAF4293490.1"/>
    <property type="molecule type" value="Genomic_DNA"/>
</dbReference>
<name>A0A820HC69_9BILA</name>
<proteinExistence type="predicted"/>
<evidence type="ECO:0000313" key="1">
    <source>
        <dbReference type="EMBL" id="CAF4293490.1"/>
    </source>
</evidence>
<evidence type="ECO:0000313" key="2">
    <source>
        <dbReference type="Proteomes" id="UP000663836"/>
    </source>
</evidence>
<gene>
    <name evidence="1" type="ORF">JBS370_LOCUS40150</name>
</gene>
<comment type="caution">
    <text evidence="1">The sequence shown here is derived from an EMBL/GenBank/DDBJ whole genome shotgun (WGS) entry which is preliminary data.</text>
</comment>
<organism evidence="1 2">
    <name type="scientific">Rotaria sordida</name>
    <dbReference type="NCBI Taxonomy" id="392033"/>
    <lineage>
        <taxon>Eukaryota</taxon>
        <taxon>Metazoa</taxon>
        <taxon>Spiralia</taxon>
        <taxon>Gnathifera</taxon>
        <taxon>Rotifera</taxon>
        <taxon>Eurotatoria</taxon>
        <taxon>Bdelloidea</taxon>
        <taxon>Philodinida</taxon>
        <taxon>Philodinidae</taxon>
        <taxon>Rotaria</taxon>
    </lineage>
</organism>
<sequence>GTLNATVSVLRVGGTGAGGSYFKFNCRLIIESTKLEG</sequence>